<feature type="domain" description="Transposase IS4-like" evidence="5">
    <location>
        <begin position="111"/>
        <end position="339"/>
    </location>
</feature>
<protein>
    <submittedName>
        <fullName evidence="6">Transposase DDE domain protein</fullName>
    </submittedName>
</protein>
<evidence type="ECO:0000256" key="1">
    <source>
        <dbReference type="ARBA" id="ARBA00010075"/>
    </source>
</evidence>
<evidence type="ECO:0000256" key="4">
    <source>
        <dbReference type="ARBA" id="ARBA00023172"/>
    </source>
</evidence>
<proteinExistence type="inferred from homology"/>
<dbReference type="GO" id="GO:0003677">
    <property type="term" value="F:DNA binding"/>
    <property type="evidence" value="ECO:0007669"/>
    <property type="project" value="UniProtKB-KW"/>
</dbReference>
<comment type="similarity">
    <text evidence="1">Belongs to the transposase 11 family.</text>
</comment>
<evidence type="ECO:0000259" key="5">
    <source>
        <dbReference type="Pfam" id="PF01609"/>
    </source>
</evidence>
<dbReference type="GO" id="GO:0006313">
    <property type="term" value="P:DNA transposition"/>
    <property type="evidence" value="ECO:0007669"/>
    <property type="project" value="InterPro"/>
</dbReference>
<accession>A0A1V0M407</accession>
<dbReference type="Gene3D" id="3.90.350.10">
    <property type="entry name" value="Transposase Inhibitor Protein From Tn5, Chain A, domain 1"/>
    <property type="match status" value="1"/>
</dbReference>
<dbReference type="SUPFAM" id="SSF53098">
    <property type="entry name" value="Ribonuclease H-like"/>
    <property type="match status" value="1"/>
</dbReference>
<sequence>MNIYQRLNKTFFNSCSRIDKSWQKRKRTIDTKLIILFLMKIISGKNNHGYFYIINEIWDDCIREKTPLPQYNPISASSMCEARIKLPDDAIKTINKDIVSVWEKDSRSTTWKGHRLFAIDGSKLNVPRKLINNGYRVTQKTSRYYPYAMMSCLYDILNSIIYDIEFVNHNNERACAEKHFRYLDSDAVVILDRGYFSYYMLHQVIKNNLNAIFRIQEGNRNKVIRDFSNSHCDDAIVTYKPSDAVKSDLRKRKLLFEFPTITLRLIKYFHEDVKYILATTLLEQDYYEVKDFNDLYHQRWEIEELYKLSKSILCIEDFHSHNEKGVKQELQAHVLLLNLTRISENYFNHRNGDDVRDRVDNKESLDKKQKLNSKNCLFFVVKHLPLLIQGKLKKHLKSFYYTLHALMARMIQRVRPERHYPRKSMKPRTRWNSFDAPIRI</sequence>
<organism evidence="6">
    <name type="scientific">Xenorhabdus hominickii</name>
    <dbReference type="NCBI Taxonomy" id="351679"/>
    <lineage>
        <taxon>Bacteria</taxon>
        <taxon>Pseudomonadati</taxon>
        <taxon>Pseudomonadota</taxon>
        <taxon>Gammaproteobacteria</taxon>
        <taxon>Enterobacterales</taxon>
        <taxon>Morganellaceae</taxon>
        <taxon>Xenorhabdus</taxon>
    </lineage>
</organism>
<evidence type="ECO:0000256" key="3">
    <source>
        <dbReference type="ARBA" id="ARBA00023125"/>
    </source>
</evidence>
<dbReference type="PANTHER" id="PTHR33258:SF1">
    <property type="entry name" value="TRANSPOSASE INSL FOR INSERTION SEQUENCE ELEMENT IS186A-RELATED"/>
    <property type="match status" value="1"/>
</dbReference>
<evidence type="ECO:0000313" key="6">
    <source>
        <dbReference type="EMBL" id="ARD69604.1"/>
    </source>
</evidence>
<dbReference type="InterPro" id="IPR002559">
    <property type="entry name" value="Transposase_11"/>
</dbReference>
<dbReference type="AlphaFoldDB" id="A0A1V0M407"/>
<name>A0A1V0M407_XENHO</name>
<keyword evidence="3" id="KW-0238">DNA-binding</keyword>
<dbReference type="Pfam" id="PF01609">
    <property type="entry name" value="DDE_Tnp_1"/>
    <property type="match status" value="1"/>
</dbReference>
<dbReference type="PANTHER" id="PTHR33258">
    <property type="entry name" value="TRANSPOSASE INSL FOR INSERTION SEQUENCE ELEMENT IS186A-RELATED"/>
    <property type="match status" value="1"/>
</dbReference>
<keyword evidence="6" id="KW-0614">Plasmid</keyword>
<dbReference type="InterPro" id="IPR012337">
    <property type="entry name" value="RNaseH-like_sf"/>
</dbReference>
<keyword evidence="2" id="KW-0815">Transposition</keyword>
<dbReference type="EMBL" id="KX517798">
    <property type="protein sequence ID" value="ARD69604.1"/>
    <property type="molecule type" value="Genomic_DNA"/>
</dbReference>
<evidence type="ECO:0000256" key="2">
    <source>
        <dbReference type="ARBA" id="ARBA00022578"/>
    </source>
</evidence>
<dbReference type="NCBIfam" id="NF033592">
    <property type="entry name" value="transpos_IS4_1"/>
    <property type="match status" value="1"/>
</dbReference>
<geneLocation type="plasmid" evidence="6">
    <name>unnamed1</name>
</geneLocation>
<dbReference type="GO" id="GO:0004803">
    <property type="term" value="F:transposase activity"/>
    <property type="evidence" value="ECO:0007669"/>
    <property type="project" value="InterPro"/>
</dbReference>
<dbReference type="InterPro" id="IPR047952">
    <property type="entry name" value="Transpos_IS4"/>
</dbReference>
<keyword evidence="4" id="KW-0233">DNA recombination</keyword>
<reference evidence="6" key="1">
    <citation type="journal article" date="2017" name="J. Invertebr. Pathol.">
        <title>Identification and bacterial characteristics of Xenorhabdus hominickii ANU101 from an entomopathogenic nematode, Steinernema monticolum.</title>
        <authorList>
            <person name="Park Y."/>
            <person name="Kang S."/>
            <person name="Sadekuzzaman M."/>
            <person name="Kim H."/>
            <person name="Jung J.K."/>
            <person name="Kim Y."/>
        </authorList>
    </citation>
    <scope>NUCLEOTIDE SEQUENCE</scope>
    <source>
        <strain evidence="6">ANU101</strain>
        <plasmid evidence="6">unnamed1</plasmid>
    </source>
</reference>